<accession>A0A7C9MBU4</accession>
<dbReference type="RefSeq" id="WP_157461618.1">
    <property type="nucleotide sequence ID" value="NZ_WQLB01000058.1"/>
</dbReference>
<dbReference type="EMBL" id="WQLB01000058">
    <property type="protein sequence ID" value="MVN89359.1"/>
    <property type="molecule type" value="Genomic_DNA"/>
</dbReference>
<gene>
    <name evidence="1" type="ORF">GO986_21730</name>
</gene>
<dbReference type="InterPro" id="IPR043504">
    <property type="entry name" value="Peptidase_S1_PA_chymotrypsin"/>
</dbReference>
<dbReference type="Proteomes" id="UP000483286">
    <property type="component" value="Unassembled WGS sequence"/>
</dbReference>
<reference evidence="1 2" key="1">
    <citation type="submission" date="2019-12" db="EMBL/GenBank/DDBJ databases">
        <title>Deinococcus sp. HMF7620 Genome sequencing and assembly.</title>
        <authorList>
            <person name="Kang H."/>
            <person name="Kim H."/>
            <person name="Joh K."/>
        </authorList>
    </citation>
    <scope>NUCLEOTIDE SEQUENCE [LARGE SCALE GENOMIC DNA]</scope>
    <source>
        <strain evidence="1 2">HMF7620</strain>
    </source>
</reference>
<name>A0A7C9MBU4_9DEIO</name>
<keyword evidence="2" id="KW-1185">Reference proteome</keyword>
<evidence type="ECO:0000313" key="1">
    <source>
        <dbReference type="EMBL" id="MVN89359.1"/>
    </source>
</evidence>
<dbReference type="GO" id="GO:0008233">
    <property type="term" value="F:peptidase activity"/>
    <property type="evidence" value="ECO:0007669"/>
    <property type="project" value="UniProtKB-KW"/>
</dbReference>
<proteinExistence type="predicted"/>
<comment type="caution">
    <text evidence="1">The sequence shown here is derived from an EMBL/GenBank/DDBJ whole genome shotgun (WGS) entry which is preliminary data.</text>
</comment>
<evidence type="ECO:0000313" key="2">
    <source>
        <dbReference type="Proteomes" id="UP000483286"/>
    </source>
</evidence>
<dbReference type="SUPFAM" id="SSF50494">
    <property type="entry name" value="Trypsin-like serine proteases"/>
    <property type="match status" value="1"/>
</dbReference>
<sequence length="127" mass="13624">QGNVLDEIIAMGLPNIAHSIEATLITTSGEIVATDYIHSAGREMHVMNAKVKGGNSGGPIINRLGQVVGIVTNDEFSESNQNNVFSLAVPSKEIDKLIANINCISRPVTNLNGWSSFRKSGIKEIQH</sequence>
<organism evidence="1 2">
    <name type="scientific">Deinococcus arboris</name>
    <dbReference type="NCBI Taxonomy" id="2682977"/>
    <lineage>
        <taxon>Bacteria</taxon>
        <taxon>Thermotogati</taxon>
        <taxon>Deinococcota</taxon>
        <taxon>Deinococci</taxon>
        <taxon>Deinococcales</taxon>
        <taxon>Deinococcaceae</taxon>
        <taxon>Deinococcus</taxon>
    </lineage>
</organism>
<dbReference type="Pfam" id="PF13365">
    <property type="entry name" value="Trypsin_2"/>
    <property type="match status" value="1"/>
</dbReference>
<keyword evidence="1" id="KW-0645">Protease</keyword>
<dbReference type="Gene3D" id="2.40.10.10">
    <property type="entry name" value="Trypsin-like serine proteases"/>
    <property type="match status" value="1"/>
</dbReference>
<dbReference type="InterPro" id="IPR009003">
    <property type="entry name" value="Peptidase_S1_PA"/>
</dbReference>
<protein>
    <submittedName>
        <fullName evidence="1">Trypsin-like serine protease</fullName>
    </submittedName>
</protein>
<keyword evidence="1" id="KW-0378">Hydrolase</keyword>
<dbReference type="GO" id="GO:0006508">
    <property type="term" value="P:proteolysis"/>
    <property type="evidence" value="ECO:0007669"/>
    <property type="project" value="UniProtKB-KW"/>
</dbReference>
<dbReference type="AlphaFoldDB" id="A0A7C9MBU4"/>
<feature type="non-terminal residue" evidence="1">
    <location>
        <position position="1"/>
    </location>
</feature>